<protein>
    <submittedName>
        <fullName evidence="8">MCP methyltransferase/methylesterase, CheR/CheB with PAS/PAC sensor</fullName>
        <ecNumber evidence="8">2.1.1.80</ecNumber>
        <ecNumber evidence="8">3.1.1.61</ecNumber>
    </submittedName>
</protein>
<dbReference type="Gene3D" id="3.40.50.180">
    <property type="entry name" value="Methylesterase CheB, C-terminal domain"/>
    <property type="match status" value="1"/>
</dbReference>
<feature type="active site" evidence="1">
    <location>
        <position position="75"/>
    </location>
</feature>
<evidence type="ECO:0000259" key="4">
    <source>
        <dbReference type="PROSITE" id="PS50112"/>
    </source>
</evidence>
<accession>G7QBM5</accession>
<dbReference type="Gene3D" id="3.40.50.150">
    <property type="entry name" value="Vaccinia Virus protein VP39"/>
    <property type="match status" value="1"/>
</dbReference>
<dbReference type="EC" id="3.1.1.61" evidence="8"/>
<dbReference type="PANTHER" id="PTHR24422">
    <property type="entry name" value="CHEMOTAXIS PROTEIN METHYLTRANSFERASE"/>
    <property type="match status" value="1"/>
</dbReference>
<dbReference type="eggNOG" id="COG1352">
    <property type="taxonomic scope" value="Bacteria"/>
</dbReference>
<dbReference type="InterPro" id="IPR035909">
    <property type="entry name" value="CheB_C"/>
</dbReference>
<dbReference type="InterPro" id="IPR000780">
    <property type="entry name" value="CheR_MeTrfase"/>
</dbReference>
<feature type="domain" description="PAC" evidence="5">
    <location>
        <begin position="822"/>
        <end position="872"/>
    </location>
</feature>
<dbReference type="InterPro" id="IPR000673">
    <property type="entry name" value="Sig_transdc_resp-reg_Me-estase"/>
</dbReference>
<proteinExistence type="predicted"/>
<keyword evidence="8" id="KW-0808">Transferase</keyword>
<feature type="domain" description="CheR-type methyltransferase" evidence="7">
    <location>
        <begin position="251"/>
        <end position="505"/>
    </location>
</feature>
<dbReference type="PROSITE" id="PS50113">
    <property type="entry name" value="PAC"/>
    <property type="match status" value="1"/>
</dbReference>
<dbReference type="PRINTS" id="PR00996">
    <property type="entry name" value="CHERMTFRASE"/>
</dbReference>
<name>G7QBM5_9BACT</name>
<feature type="region of interest" description="Disordered" evidence="3">
    <location>
        <begin position="1087"/>
        <end position="1199"/>
    </location>
</feature>
<feature type="coiled-coil region" evidence="2">
    <location>
        <begin position="672"/>
        <end position="762"/>
    </location>
</feature>
<dbReference type="SMART" id="SM00138">
    <property type="entry name" value="MeTrc"/>
    <property type="match status" value="1"/>
</dbReference>
<dbReference type="Pfam" id="PF13596">
    <property type="entry name" value="PAS_10"/>
    <property type="match status" value="1"/>
</dbReference>
<dbReference type="SUPFAM" id="SSF52738">
    <property type="entry name" value="Methylesterase CheB, C-terminal domain"/>
    <property type="match status" value="1"/>
</dbReference>
<dbReference type="PROSITE" id="PS50123">
    <property type="entry name" value="CHER"/>
    <property type="match status" value="1"/>
</dbReference>
<dbReference type="SMART" id="SM00091">
    <property type="entry name" value="PAS"/>
    <property type="match status" value="2"/>
</dbReference>
<sequence length="1199" mass="134521">MAKRTKSSPSPDTGMPEKGPGEALPAPSPPAAEPPQPQPLPIVAIGASAGGLEAIRTFFQHMPSDSGAAFIIIQHLAPDFKSMMAEILQHSTSMATRQAEDGLPVEPDKIYTNVPGKDMLFEDGTLRLADPEKSRGTRLPIDRFFRSLAEDRQTRVICILMSGTGSDGTLSLKDVKGHGGIAMAQEGDARYKDMPQNAISTGMVDYVLAAEDMPKKIVELLKNWPSLSDQMEETSRKRNRDVILPKILRRLGTETGHDFSTYKKNTIVRRIERRMALLEIQDPGEYDKYIRHNKGEMKILFKGLLIGVTHFFRDPAAFEVLVQTVIPQLFAEKDDSKPIRVWIAGCSTGEEAYSIAMVLDEYMNLSSRLNKVMVFATDIDEEGLEFARSGLYPQAIEASVTPERLNRYFRKEGNGYKIIKNIREMIIFASHSLIKDPPYSHMHLISCRNLLIYLDADLQKKVIPLLHYALDPGGFLFLGPSESVTDFSNLFVPVNRKWKLFQRKGTAPGRLVDIPMPRVEENPLVKEGLKSERQETFTRQAEQIILHEFAPAGVVVNDTYEPFQFFGPVDRYFQVRAGDSTRNVLLLARDDLRLHLRTSIRKAAKEERRVRQADLSLRTEGKVWKFNLVVTPLKEDPKFGRLFLVVFEPLAGDAVQAEDRASGLPPDGTALAASLEEELKTTKTELQATVEELETSNEELKSSNEELMSMNEELQSSNEELETSREELHSINEELTTVNAEMQQKVDELAEANSDLQNLMDSTRIATLFLDKDLIIRRFTKQVPEYFNIMDMDIGRPFGHIRPKVEYDDILQDIQHVLRDLVPVEKQIRAVDGRWIMARIMPYRSTRDRIEGVVLTMLDVNPLKVAQQKLTARTAEVESIYKAIPGSYLRIDAGDRILACRSREEPDILPNPQALLGSRLQNLFTGKAGEDLEKAVQDSRGTNTERIVDLRVAAGDTLRHLEARIFPSQEEVFIVLRDITELRIAEERLRFLSDALTQVTDGLIAVDNGGSVILWNAGAENILGIEAQLAVGGNLATLLGPQWLQTDDTASGAGTDGEKWYWVKALEHVRPDGSKILVEFSTTAIRDNGGKENRPAFGAAGHFRTPADRRRTPGRQAGGRSRKSSQERVPGQHEPRNPDPSLWHQRHDGSSLRHGPKRAAAPLPGKHPGIRRQPYCDHKRHPRLLQNRGPETRTPGTAL</sequence>
<evidence type="ECO:0000256" key="1">
    <source>
        <dbReference type="PROSITE-ProRule" id="PRU00050"/>
    </source>
</evidence>
<dbReference type="GO" id="GO:0005737">
    <property type="term" value="C:cytoplasm"/>
    <property type="evidence" value="ECO:0007669"/>
    <property type="project" value="InterPro"/>
</dbReference>
<dbReference type="HOGENOM" id="CLU_000892_0_0_7"/>
<dbReference type="PROSITE" id="PS50112">
    <property type="entry name" value="PAS"/>
    <property type="match status" value="1"/>
</dbReference>
<keyword evidence="2" id="KW-0175">Coiled coil</keyword>
<dbReference type="CDD" id="cd00130">
    <property type="entry name" value="PAS"/>
    <property type="match status" value="1"/>
</dbReference>
<organism evidence="8 9">
    <name type="scientific">Solidesulfovibrio carbinoliphilus subsp. oakridgensis</name>
    <dbReference type="NCBI Taxonomy" id="694327"/>
    <lineage>
        <taxon>Bacteria</taxon>
        <taxon>Pseudomonadati</taxon>
        <taxon>Thermodesulfobacteriota</taxon>
        <taxon>Desulfovibrionia</taxon>
        <taxon>Desulfovibrionales</taxon>
        <taxon>Desulfovibrionaceae</taxon>
        <taxon>Solidesulfovibrio</taxon>
    </lineage>
</organism>
<evidence type="ECO:0000259" key="7">
    <source>
        <dbReference type="PROSITE" id="PS50123"/>
    </source>
</evidence>
<dbReference type="GO" id="GO:0000156">
    <property type="term" value="F:phosphorelay response regulator activity"/>
    <property type="evidence" value="ECO:0007669"/>
    <property type="project" value="InterPro"/>
</dbReference>
<dbReference type="Gene3D" id="3.30.450.20">
    <property type="entry name" value="PAS domain"/>
    <property type="match status" value="3"/>
</dbReference>
<gene>
    <name evidence="8" type="ORF">DFW101_2886</name>
</gene>
<evidence type="ECO:0000259" key="5">
    <source>
        <dbReference type="PROSITE" id="PS50113"/>
    </source>
</evidence>
<dbReference type="Pfam" id="PF13426">
    <property type="entry name" value="PAS_9"/>
    <property type="match status" value="1"/>
</dbReference>
<evidence type="ECO:0000259" key="6">
    <source>
        <dbReference type="PROSITE" id="PS50122"/>
    </source>
</evidence>
<keyword evidence="1 8" id="KW-0378">Hydrolase</keyword>
<dbReference type="InterPro" id="IPR029063">
    <property type="entry name" value="SAM-dependent_MTases_sf"/>
</dbReference>
<dbReference type="AlphaFoldDB" id="G7QBM5"/>
<feature type="region of interest" description="Disordered" evidence="3">
    <location>
        <begin position="1"/>
        <end position="43"/>
    </location>
</feature>
<dbReference type="eggNOG" id="COG2201">
    <property type="taxonomic scope" value="Bacteria"/>
</dbReference>
<dbReference type="InterPro" id="IPR022642">
    <property type="entry name" value="CheR_C"/>
</dbReference>
<dbReference type="PROSITE" id="PS50122">
    <property type="entry name" value="CHEB"/>
    <property type="match status" value="1"/>
</dbReference>
<reference evidence="9" key="1">
    <citation type="journal article" date="2015" name="Genome Announc.">
        <title>High-Quality Draft Genome Sequence of Desulfovibrio carbinoliphilus FW-101-2B, an Organic Acid-Oxidizing Sulfate-Reducing Bacterium Isolated from Uranium(VI)-Contaminated Groundwater.</title>
        <authorList>
            <person name="Ramsay B.D."/>
            <person name="Hwang C."/>
            <person name="Woo H.L."/>
            <person name="Carroll S.L."/>
            <person name="Lucas S."/>
            <person name="Han J."/>
            <person name="Lapidus A.L."/>
            <person name="Cheng J.F."/>
            <person name="Goodwin L.A."/>
            <person name="Pitluck S."/>
            <person name="Peters L."/>
            <person name="Chertkov O."/>
            <person name="Held B."/>
            <person name="Detter J.C."/>
            <person name="Han C.S."/>
            <person name="Tapia R."/>
            <person name="Land M.L."/>
            <person name="Hauser L.J."/>
            <person name="Kyrpides N.C."/>
            <person name="Ivanova N.N."/>
            <person name="Mikhailova N."/>
            <person name="Pagani I."/>
            <person name="Woyke T."/>
            <person name="Arkin A.P."/>
            <person name="Dehal P."/>
            <person name="Chivian D."/>
            <person name="Criddle C.S."/>
            <person name="Wu W."/>
            <person name="Chakraborty R."/>
            <person name="Hazen T.C."/>
            <person name="Fields M.W."/>
        </authorList>
    </citation>
    <scope>NUCLEOTIDE SEQUENCE [LARGE SCALE GENOMIC DNA]</scope>
    <source>
        <strain evidence="9">FW-101-2B</strain>
    </source>
</reference>
<evidence type="ECO:0000313" key="8">
    <source>
        <dbReference type="EMBL" id="EHJ48888.1"/>
    </source>
</evidence>
<evidence type="ECO:0000256" key="3">
    <source>
        <dbReference type="SAM" id="MobiDB-lite"/>
    </source>
</evidence>
<dbReference type="InterPro" id="IPR050903">
    <property type="entry name" value="Bact_Chemotaxis_MeTrfase"/>
</dbReference>
<dbReference type="PANTHER" id="PTHR24422:SF27">
    <property type="entry name" value="PROTEIN-GLUTAMATE O-METHYLTRANSFERASE"/>
    <property type="match status" value="1"/>
</dbReference>
<feature type="active site" evidence="1">
    <location>
        <position position="167"/>
    </location>
</feature>
<feature type="compositionally biased region" description="Pro residues" evidence="3">
    <location>
        <begin position="26"/>
        <end position="40"/>
    </location>
</feature>
<dbReference type="SUPFAM" id="SSF47757">
    <property type="entry name" value="Chemotaxis receptor methyltransferase CheR, N-terminal domain"/>
    <property type="match status" value="1"/>
</dbReference>
<feature type="domain" description="CheB-type methylesterase" evidence="6">
    <location>
        <begin position="39"/>
        <end position="224"/>
    </location>
</feature>
<evidence type="ECO:0000313" key="9">
    <source>
        <dbReference type="Proteomes" id="UP000004662"/>
    </source>
</evidence>
<dbReference type="InterPro" id="IPR022641">
    <property type="entry name" value="CheR_N"/>
</dbReference>
<keyword evidence="1" id="KW-0145">Chemotaxis</keyword>
<dbReference type="Proteomes" id="UP000004662">
    <property type="component" value="Chromosome"/>
</dbReference>
<feature type="active site" evidence="1">
    <location>
        <position position="48"/>
    </location>
</feature>
<keyword evidence="9" id="KW-1185">Reference proteome</keyword>
<dbReference type="GO" id="GO:0032259">
    <property type="term" value="P:methylation"/>
    <property type="evidence" value="ECO:0007669"/>
    <property type="project" value="UniProtKB-KW"/>
</dbReference>
<dbReference type="STRING" id="694327.DFW101_2886"/>
<dbReference type="GO" id="GO:0008984">
    <property type="term" value="F:protein-glutamate methylesterase activity"/>
    <property type="evidence" value="ECO:0007669"/>
    <property type="project" value="UniProtKB-EC"/>
</dbReference>
<dbReference type="GO" id="GO:0008983">
    <property type="term" value="F:protein-glutamate O-methyltransferase activity"/>
    <property type="evidence" value="ECO:0007669"/>
    <property type="project" value="UniProtKB-EC"/>
</dbReference>
<dbReference type="InterPro" id="IPR000014">
    <property type="entry name" value="PAS"/>
</dbReference>
<keyword evidence="8" id="KW-0489">Methyltransferase</keyword>
<dbReference type="InterPro" id="IPR000700">
    <property type="entry name" value="PAS-assoc_C"/>
</dbReference>
<dbReference type="SUPFAM" id="SSF53335">
    <property type="entry name" value="S-adenosyl-L-methionine-dependent methyltransferases"/>
    <property type="match status" value="1"/>
</dbReference>
<dbReference type="CDD" id="cd16434">
    <property type="entry name" value="CheB-CheR_fusion"/>
    <property type="match status" value="1"/>
</dbReference>
<dbReference type="GO" id="GO:0006935">
    <property type="term" value="P:chemotaxis"/>
    <property type="evidence" value="ECO:0007669"/>
    <property type="project" value="UniProtKB-UniRule"/>
</dbReference>
<dbReference type="Pfam" id="PF01739">
    <property type="entry name" value="CheR"/>
    <property type="match status" value="1"/>
</dbReference>
<dbReference type="eggNOG" id="COG5002">
    <property type="taxonomic scope" value="Bacteria"/>
</dbReference>
<dbReference type="EMBL" id="CM001368">
    <property type="protein sequence ID" value="EHJ48888.1"/>
    <property type="molecule type" value="Genomic_DNA"/>
</dbReference>
<dbReference type="InterPro" id="IPR035965">
    <property type="entry name" value="PAS-like_dom_sf"/>
</dbReference>
<feature type="compositionally biased region" description="Basic and acidic residues" evidence="3">
    <location>
        <begin position="1124"/>
        <end position="1137"/>
    </location>
</feature>
<dbReference type="NCBIfam" id="TIGR00229">
    <property type="entry name" value="sensory_box"/>
    <property type="match status" value="1"/>
</dbReference>
<feature type="domain" description="PAS" evidence="4">
    <location>
        <begin position="985"/>
        <end position="1042"/>
    </location>
</feature>
<dbReference type="Pfam" id="PF01339">
    <property type="entry name" value="CheB_methylest"/>
    <property type="match status" value="1"/>
</dbReference>
<evidence type="ECO:0000256" key="2">
    <source>
        <dbReference type="SAM" id="Coils"/>
    </source>
</evidence>
<dbReference type="SUPFAM" id="SSF55785">
    <property type="entry name" value="PYP-like sensor domain (PAS domain)"/>
    <property type="match status" value="2"/>
</dbReference>
<dbReference type="OrthoDB" id="9786165at2"/>
<dbReference type="EC" id="2.1.1.80" evidence="8"/>
<dbReference type="Pfam" id="PF03705">
    <property type="entry name" value="CheR_N"/>
    <property type="match status" value="1"/>
</dbReference>